<dbReference type="InterPro" id="IPR009061">
    <property type="entry name" value="DNA-bd_dom_put_sf"/>
</dbReference>
<dbReference type="NCBIfam" id="TIGR01764">
    <property type="entry name" value="excise"/>
    <property type="match status" value="1"/>
</dbReference>
<dbReference type="InterPro" id="IPR010093">
    <property type="entry name" value="SinI_DNA-bd"/>
</dbReference>
<dbReference type="SUPFAM" id="SSF46955">
    <property type="entry name" value="Putative DNA-binding domain"/>
    <property type="match status" value="1"/>
</dbReference>
<dbReference type="EMBL" id="QGDQ01000059">
    <property type="protein sequence ID" value="PWJ45157.1"/>
    <property type="molecule type" value="Genomic_DNA"/>
</dbReference>
<dbReference type="OrthoDB" id="26212at2"/>
<evidence type="ECO:0000313" key="3">
    <source>
        <dbReference type="Proteomes" id="UP000245469"/>
    </source>
</evidence>
<dbReference type="AlphaFoldDB" id="A0A316A5V8"/>
<accession>A0A316A5V8</accession>
<comment type="caution">
    <text evidence="2">The sequence shown here is derived from an EMBL/GenBank/DDBJ whole genome shotgun (WGS) entry which is preliminary data.</text>
</comment>
<evidence type="ECO:0000313" key="2">
    <source>
        <dbReference type="EMBL" id="PWJ45157.1"/>
    </source>
</evidence>
<dbReference type="Proteomes" id="UP000245469">
    <property type="component" value="Unassembled WGS sequence"/>
</dbReference>
<organism evidence="2 3">
    <name type="scientific">Quadrisphaera granulorum</name>
    <dbReference type="NCBI Taxonomy" id="317664"/>
    <lineage>
        <taxon>Bacteria</taxon>
        <taxon>Bacillati</taxon>
        <taxon>Actinomycetota</taxon>
        <taxon>Actinomycetes</taxon>
        <taxon>Kineosporiales</taxon>
        <taxon>Kineosporiaceae</taxon>
        <taxon>Quadrisphaera</taxon>
    </lineage>
</organism>
<dbReference type="Pfam" id="PF12728">
    <property type="entry name" value="HTH_17"/>
    <property type="match status" value="1"/>
</dbReference>
<reference evidence="2 3" key="1">
    <citation type="submission" date="2018-03" db="EMBL/GenBank/DDBJ databases">
        <title>Genomic Encyclopedia of Archaeal and Bacterial Type Strains, Phase II (KMG-II): from individual species to whole genera.</title>
        <authorList>
            <person name="Goeker M."/>
        </authorList>
    </citation>
    <scope>NUCLEOTIDE SEQUENCE [LARGE SCALE GENOMIC DNA]</scope>
    <source>
        <strain evidence="2 3">DSM 44889</strain>
    </source>
</reference>
<proteinExistence type="predicted"/>
<dbReference type="RefSeq" id="WP_109776777.1">
    <property type="nucleotide sequence ID" value="NZ_QGDQ01000059.1"/>
</dbReference>
<dbReference type="InterPro" id="IPR041657">
    <property type="entry name" value="HTH_17"/>
</dbReference>
<sequence>MSITPLTQETYLPEATDQVAEVYDFLAAREAAGLGTPQTRYFLAGAQAGEQVELPTEVYRVLRQVVEAMRQNLAVTVVPQRRTLTTQEAADLLGISRPTVIKLLDESKVAYERVGTHRRIALKDLLAFREQRRREQYAALEDMNPGLNDVGDDVDIDVMLEDLKRVRRTVAGRRRAGSR</sequence>
<protein>
    <submittedName>
        <fullName evidence="2">Excisionase family DNA binding protein</fullName>
    </submittedName>
</protein>
<keyword evidence="3" id="KW-1185">Reference proteome</keyword>
<gene>
    <name evidence="2" type="ORF">BXY45_1593</name>
</gene>
<name>A0A316A5V8_9ACTN</name>
<dbReference type="GO" id="GO:0003677">
    <property type="term" value="F:DNA binding"/>
    <property type="evidence" value="ECO:0007669"/>
    <property type="project" value="InterPro"/>
</dbReference>
<feature type="domain" description="Helix-turn-helix" evidence="1">
    <location>
        <begin position="84"/>
        <end position="133"/>
    </location>
</feature>
<evidence type="ECO:0000259" key="1">
    <source>
        <dbReference type="Pfam" id="PF12728"/>
    </source>
</evidence>